<name>A0A162D0F3_9CRUS</name>
<dbReference type="InterPro" id="IPR012337">
    <property type="entry name" value="RNaseH-like_sf"/>
</dbReference>
<dbReference type="Gene3D" id="3.30.420.10">
    <property type="entry name" value="Ribonuclease H-like superfamily/Ribonuclease H"/>
    <property type="match status" value="1"/>
</dbReference>
<comment type="caution">
    <text evidence="1">The sequence shown here is derived from an EMBL/GenBank/DDBJ whole genome shotgun (WGS) entry which is preliminary data.</text>
</comment>
<evidence type="ECO:0008006" key="3">
    <source>
        <dbReference type="Google" id="ProtNLM"/>
    </source>
</evidence>
<sequence>ADTKKHINELELMGALFAVQSFAAKSSSISIRIYLDNVTAVAYINHCKDTRSKELTLVSAELTNWCETRDISIEAIHVAGKLNVIADEESRAGPDSGDWKLDPM</sequence>
<gene>
    <name evidence="1" type="ORF">APZ42_001486</name>
</gene>
<evidence type="ECO:0000313" key="1">
    <source>
        <dbReference type="EMBL" id="KZS01754.1"/>
    </source>
</evidence>
<dbReference type="SUPFAM" id="SSF53098">
    <property type="entry name" value="Ribonuclease H-like"/>
    <property type="match status" value="1"/>
</dbReference>
<dbReference type="InterPro" id="IPR036397">
    <property type="entry name" value="RNaseH_sf"/>
</dbReference>
<accession>A0A162D0F3</accession>
<dbReference type="InterPro" id="IPR052055">
    <property type="entry name" value="Hepadnavirus_pol/RT"/>
</dbReference>
<dbReference type="PANTHER" id="PTHR33050:SF7">
    <property type="entry name" value="RIBONUCLEASE H"/>
    <property type="match status" value="1"/>
</dbReference>
<evidence type="ECO:0000313" key="2">
    <source>
        <dbReference type="Proteomes" id="UP000076858"/>
    </source>
</evidence>
<proteinExistence type="predicted"/>
<feature type="non-terminal residue" evidence="1">
    <location>
        <position position="104"/>
    </location>
</feature>
<dbReference type="CDD" id="cd09275">
    <property type="entry name" value="RNase_HI_RT_DIRS1"/>
    <property type="match status" value="1"/>
</dbReference>
<dbReference type="EMBL" id="LRGB01006191">
    <property type="protein sequence ID" value="KZS01754.1"/>
    <property type="molecule type" value="Genomic_DNA"/>
</dbReference>
<reference evidence="1 2" key="1">
    <citation type="submission" date="2016-03" db="EMBL/GenBank/DDBJ databases">
        <title>EvidentialGene: Evidence-directed Construction of Genes on Genomes.</title>
        <authorList>
            <person name="Gilbert D.G."/>
            <person name="Choi J.-H."/>
            <person name="Mockaitis K."/>
            <person name="Colbourne J."/>
            <person name="Pfrender M."/>
        </authorList>
    </citation>
    <scope>NUCLEOTIDE SEQUENCE [LARGE SCALE GENOMIC DNA]</scope>
    <source>
        <strain evidence="1 2">Xinb3</strain>
        <tissue evidence="1">Complete organism</tissue>
    </source>
</reference>
<dbReference type="Proteomes" id="UP000076858">
    <property type="component" value="Unassembled WGS sequence"/>
</dbReference>
<organism evidence="1 2">
    <name type="scientific">Daphnia magna</name>
    <dbReference type="NCBI Taxonomy" id="35525"/>
    <lineage>
        <taxon>Eukaryota</taxon>
        <taxon>Metazoa</taxon>
        <taxon>Ecdysozoa</taxon>
        <taxon>Arthropoda</taxon>
        <taxon>Crustacea</taxon>
        <taxon>Branchiopoda</taxon>
        <taxon>Diplostraca</taxon>
        <taxon>Cladocera</taxon>
        <taxon>Anomopoda</taxon>
        <taxon>Daphniidae</taxon>
        <taxon>Daphnia</taxon>
    </lineage>
</organism>
<dbReference type="PANTHER" id="PTHR33050">
    <property type="entry name" value="REVERSE TRANSCRIPTASE DOMAIN-CONTAINING PROTEIN"/>
    <property type="match status" value="1"/>
</dbReference>
<dbReference type="AlphaFoldDB" id="A0A162D0F3"/>
<keyword evidence="2" id="KW-1185">Reference proteome</keyword>
<protein>
    <recommendedName>
        <fullName evidence="3">RNase H type-1 domain-containing protein</fullName>
    </recommendedName>
</protein>
<feature type="non-terminal residue" evidence="1">
    <location>
        <position position="1"/>
    </location>
</feature>
<dbReference type="GO" id="GO:0003676">
    <property type="term" value="F:nucleic acid binding"/>
    <property type="evidence" value="ECO:0007669"/>
    <property type="project" value="InterPro"/>
</dbReference>